<reference evidence="2" key="1">
    <citation type="submission" date="2020-10" db="EMBL/GenBank/DDBJ databases">
        <authorList>
            <person name="Gilroy R."/>
        </authorList>
    </citation>
    <scope>NUCLEOTIDE SEQUENCE</scope>
    <source>
        <strain evidence="2">ChiSjej4B22-8148</strain>
    </source>
</reference>
<dbReference type="Gene3D" id="3.20.20.70">
    <property type="entry name" value="Aldolase class I"/>
    <property type="match status" value="1"/>
</dbReference>
<sequence length="215" mass="23001">MLLFADCGNIKQLKEMEELGILSGITTNPVILSRESSPPVETIAKICQAFPEIPVFAQTNALICEDIVNEAVAYAKISPGLVIKIPACAEGFKAFRKIRKEKLFENHVCITTVTTAAQALLASAAEAEYVAPYLGDIDQIGYSGMDVLLSMAKALAGTNTKIIACAAERAQDMVKAAQAGAYAATITPGAARAALEKPYPITEWYLKLFLDSAQK</sequence>
<dbReference type="InterPro" id="IPR013785">
    <property type="entry name" value="Aldolase_TIM"/>
</dbReference>
<dbReference type="PANTHER" id="PTHR10683:SF28">
    <property type="entry name" value="TRANSALDOLASE C"/>
    <property type="match status" value="1"/>
</dbReference>
<reference evidence="2" key="2">
    <citation type="journal article" date="2021" name="PeerJ">
        <title>Extensive microbial diversity within the chicken gut microbiome revealed by metagenomics and culture.</title>
        <authorList>
            <person name="Gilroy R."/>
            <person name="Ravi A."/>
            <person name="Getino M."/>
            <person name="Pursley I."/>
            <person name="Horton D.L."/>
            <person name="Alikhan N.F."/>
            <person name="Baker D."/>
            <person name="Gharbi K."/>
            <person name="Hall N."/>
            <person name="Watson M."/>
            <person name="Adriaenssens E.M."/>
            <person name="Foster-Nyarko E."/>
            <person name="Jarju S."/>
            <person name="Secka A."/>
            <person name="Antonio M."/>
            <person name="Oren A."/>
            <person name="Chaudhuri R.R."/>
            <person name="La Ragione R."/>
            <person name="Hildebrand F."/>
            <person name="Pallen M.J."/>
        </authorList>
    </citation>
    <scope>NUCLEOTIDE SEQUENCE</scope>
    <source>
        <strain evidence="2">ChiSjej4B22-8148</strain>
    </source>
</reference>
<dbReference type="AlphaFoldDB" id="A0A9D1D9F1"/>
<accession>A0A9D1D9F1</accession>
<dbReference type="SUPFAM" id="SSF51569">
    <property type="entry name" value="Aldolase"/>
    <property type="match status" value="1"/>
</dbReference>
<dbReference type="Pfam" id="PF00923">
    <property type="entry name" value="TAL_FSA"/>
    <property type="match status" value="1"/>
</dbReference>
<dbReference type="PANTHER" id="PTHR10683">
    <property type="entry name" value="TRANSALDOLASE"/>
    <property type="match status" value="1"/>
</dbReference>
<dbReference type="InterPro" id="IPR001585">
    <property type="entry name" value="TAL/FSA"/>
</dbReference>
<keyword evidence="1" id="KW-0704">Schiff base</keyword>
<evidence type="ECO:0008006" key="4">
    <source>
        <dbReference type="Google" id="ProtNLM"/>
    </source>
</evidence>
<name>A0A9D1D9F1_9FIRM</name>
<evidence type="ECO:0000256" key="1">
    <source>
        <dbReference type="ARBA" id="ARBA00023270"/>
    </source>
</evidence>
<comment type="caution">
    <text evidence="2">The sequence shown here is derived from an EMBL/GenBank/DDBJ whole genome shotgun (WGS) entry which is preliminary data.</text>
</comment>
<evidence type="ECO:0000313" key="3">
    <source>
        <dbReference type="Proteomes" id="UP000886757"/>
    </source>
</evidence>
<proteinExistence type="predicted"/>
<evidence type="ECO:0000313" key="2">
    <source>
        <dbReference type="EMBL" id="HIR13816.1"/>
    </source>
</evidence>
<protein>
    <recommendedName>
        <fullName evidence="4">Transaldolase</fullName>
    </recommendedName>
</protein>
<dbReference type="GO" id="GO:0005975">
    <property type="term" value="P:carbohydrate metabolic process"/>
    <property type="evidence" value="ECO:0007669"/>
    <property type="project" value="InterPro"/>
</dbReference>
<organism evidence="2 3">
    <name type="scientific">Candidatus Choladousia intestinavium</name>
    <dbReference type="NCBI Taxonomy" id="2840727"/>
    <lineage>
        <taxon>Bacteria</taxon>
        <taxon>Bacillati</taxon>
        <taxon>Bacillota</taxon>
        <taxon>Clostridia</taxon>
        <taxon>Lachnospirales</taxon>
        <taxon>Lachnospiraceae</taxon>
        <taxon>Lachnospiraceae incertae sedis</taxon>
        <taxon>Candidatus Choladousia</taxon>
    </lineage>
</organism>
<dbReference type="EMBL" id="DVGK01000087">
    <property type="protein sequence ID" value="HIR13816.1"/>
    <property type="molecule type" value="Genomic_DNA"/>
</dbReference>
<gene>
    <name evidence="2" type="ORF">IAB31_07830</name>
</gene>
<dbReference type="Proteomes" id="UP000886757">
    <property type="component" value="Unassembled WGS sequence"/>
</dbReference>